<proteinExistence type="predicted"/>
<dbReference type="Gene3D" id="2.10.25.10">
    <property type="entry name" value="Laminin"/>
    <property type="match status" value="1"/>
</dbReference>
<dbReference type="InterPro" id="IPR000742">
    <property type="entry name" value="EGF"/>
</dbReference>
<evidence type="ECO:0000313" key="9">
    <source>
        <dbReference type="Proteomes" id="UP001195483"/>
    </source>
</evidence>
<dbReference type="PROSITE" id="PS50026">
    <property type="entry name" value="EGF_3"/>
    <property type="match status" value="1"/>
</dbReference>
<name>A0AAE0S1T3_9BIVA</name>
<dbReference type="InterPro" id="IPR018097">
    <property type="entry name" value="EGF_Ca-bd_CS"/>
</dbReference>
<dbReference type="AlphaFoldDB" id="A0AAE0S1T3"/>
<comment type="caution">
    <text evidence="6">Lacks conserved residue(s) required for the propagation of feature annotation.</text>
</comment>
<reference evidence="8" key="2">
    <citation type="journal article" date="2021" name="Genome Biol. Evol.">
        <title>Developing a high-quality reference genome for a parasitic bivalve with doubly uniparental inheritance (Bivalvia: Unionida).</title>
        <authorList>
            <person name="Smith C.H."/>
        </authorList>
    </citation>
    <scope>NUCLEOTIDE SEQUENCE</scope>
    <source>
        <strain evidence="8">CHS0354</strain>
        <tissue evidence="8">Mantle</tissue>
    </source>
</reference>
<keyword evidence="3" id="KW-0677">Repeat</keyword>
<dbReference type="Proteomes" id="UP001195483">
    <property type="component" value="Unassembled WGS sequence"/>
</dbReference>
<dbReference type="InterPro" id="IPR001881">
    <property type="entry name" value="EGF-like_Ca-bd_dom"/>
</dbReference>
<keyword evidence="9" id="KW-1185">Reference proteome</keyword>
<dbReference type="PANTHER" id="PTHR12916:SF4">
    <property type="entry name" value="UNINFLATABLE, ISOFORM C"/>
    <property type="match status" value="1"/>
</dbReference>
<evidence type="ECO:0000256" key="6">
    <source>
        <dbReference type="PROSITE-ProRule" id="PRU00076"/>
    </source>
</evidence>
<evidence type="ECO:0000256" key="2">
    <source>
        <dbReference type="ARBA" id="ARBA00022729"/>
    </source>
</evidence>
<dbReference type="PROSITE" id="PS01187">
    <property type="entry name" value="EGF_CA"/>
    <property type="match status" value="1"/>
</dbReference>
<dbReference type="PROSITE" id="PS00010">
    <property type="entry name" value="ASX_HYDROXYL"/>
    <property type="match status" value="1"/>
</dbReference>
<evidence type="ECO:0000313" key="8">
    <source>
        <dbReference type="EMBL" id="KAK3583655.1"/>
    </source>
</evidence>
<dbReference type="FunFam" id="2.10.25.10:FF:000122">
    <property type="entry name" value="Protein crumbs homolog 2"/>
    <property type="match status" value="1"/>
</dbReference>
<evidence type="ECO:0000256" key="5">
    <source>
        <dbReference type="ARBA" id="ARBA00023180"/>
    </source>
</evidence>
<protein>
    <recommendedName>
        <fullName evidence="7">EGF-like domain-containing protein</fullName>
    </recommendedName>
</protein>
<evidence type="ECO:0000256" key="4">
    <source>
        <dbReference type="ARBA" id="ARBA00023157"/>
    </source>
</evidence>
<dbReference type="PRINTS" id="PR00010">
    <property type="entry name" value="EGFBLOOD"/>
</dbReference>
<dbReference type="GO" id="GO:0005509">
    <property type="term" value="F:calcium ion binding"/>
    <property type="evidence" value="ECO:0007669"/>
    <property type="project" value="InterPro"/>
</dbReference>
<accession>A0AAE0S1T3</accession>
<feature type="domain" description="EGF-like" evidence="7">
    <location>
        <begin position="9"/>
        <end position="45"/>
    </location>
</feature>
<sequence>MGTYSRITDYNECESGPCQNGGTCVDLINVFRCNCPSGFHEELCQTDTPIYYTYSPAQRYTDTTLLVQHRHTDTLVIHPESRHVGRHRHAQIIDMWDGTDTHRYYTSGPAQTHRYYTCVTAHIHQDTRHVGRHRHT</sequence>
<dbReference type="InterPro" id="IPR000152">
    <property type="entry name" value="EGF-type_Asp/Asn_hydroxyl_site"/>
</dbReference>
<gene>
    <name evidence="8" type="ORF">CHS0354_021393</name>
</gene>
<keyword evidence="5" id="KW-0325">Glycoprotein</keyword>
<feature type="disulfide bond" evidence="6">
    <location>
        <begin position="35"/>
        <end position="44"/>
    </location>
</feature>
<dbReference type="EMBL" id="JAEAOA010001314">
    <property type="protein sequence ID" value="KAK3583655.1"/>
    <property type="molecule type" value="Genomic_DNA"/>
</dbReference>
<evidence type="ECO:0000256" key="3">
    <source>
        <dbReference type="ARBA" id="ARBA00022737"/>
    </source>
</evidence>
<keyword evidence="1 6" id="KW-0245">EGF-like domain</keyword>
<comment type="caution">
    <text evidence="8">The sequence shown here is derived from an EMBL/GenBank/DDBJ whole genome shotgun (WGS) entry which is preliminary data.</text>
</comment>
<dbReference type="SMART" id="SM00181">
    <property type="entry name" value="EGF"/>
    <property type="match status" value="1"/>
</dbReference>
<dbReference type="SMART" id="SM00179">
    <property type="entry name" value="EGF_CA"/>
    <property type="match status" value="1"/>
</dbReference>
<dbReference type="SUPFAM" id="SSF57196">
    <property type="entry name" value="EGF/Laminin"/>
    <property type="match status" value="1"/>
</dbReference>
<dbReference type="PROSITE" id="PS01186">
    <property type="entry name" value="EGF_2"/>
    <property type="match status" value="1"/>
</dbReference>
<dbReference type="PANTHER" id="PTHR12916">
    <property type="entry name" value="CYTOCHROME C OXIDASE POLYPEPTIDE VIC-2"/>
    <property type="match status" value="1"/>
</dbReference>
<organism evidence="8 9">
    <name type="scientific">Potamilus streckersoni</name>
    <dbReference type="NCBI Taxonomy" id="2493646"/>
    <lineage>
        <taxon>Eukaryota</taxon>
        <taxon>Metazoa</taxon>
        <taxon>Spiralia</taxon>
        <taxon>Lophotrochozoa</taxon>
        <taxon>Mollusca</taxon>
        <taxon>Bivalvia</taxon>
        <taxon>Autobranchia</taxon>
        <taxon>Heteroconchia</taxon>
        <taxon>Palaeoheterodonta</taxon>
        <taxon>Unionida</taxon>
        <taxon>Unionoidea</taxon>
        <taxon>Unionidae</taxon>
        <taxon>Ambleminae</taxon>
        <taxon>Lampsilini</taxon>
        <taxon>Potamilus</taxon>
    </lineage>
</organism>
<dbReference type="Pfam" id="PF00008">
    <property type="entry name" value="EGF"/>
    <property type="match status" value="1"/>
</dbReference>
<evidence type="ECO:0000256" key="1">
    <source>
        <dbReference type="ARBA" id="ARBA00022536"/>
    </source>
</evidence>
<dbReference type="CDD" id="cd00054">
    <property type="entry name" value="EGF_CA"/>
    <property type="match status" value="1"/>
</dbReference>
<reference evidence="8" key="3">
    <citation type="submission" date="2023-05" db="EMBL/GenBank/DDBJ databases">
        <authorList>
            <person name="Smith C.H."/>
        </authorList>
    </citation>
    <scope>NUCLEOTIDE SEQUENCE</scope>
    <source>
        <strain evidence="8">CHS0354</strain>
        <tissue evidence="8">Mantle</tissue>
    </source>
</reference>
<reference evidence="8" key="1">
    <citation type="journal article" date="2021" name="Genome Biol. Evol.">
        <title>A High-Quality Reference Genome for a Parasitic Bivalve with Doubly Uniparental Inheritance (Bivalvia: Unionida).</title>
        <authorList>
            <person name="Smith C.H."/>
        </authorList>
    </citation>
    <scope>NUCLEOTIDE SEQUENCE</scope>
    <source>
        <strain evidence="8">CHS0354</strain>
    </source>
</reference>
<keyword evidence="2" id="KW-0732">Signal</keyword>
<keyword evidence="4 6" id="KW-1015">Disulfide bond</keyword>
<evidence type="ECO:0000259" key="7">
    <source>
        <dbReference type="PROSITE" id="PS50026"/>
    </source>
</evidence>